<evidence type="ECO:0000313" key="3">
    <source>
        <dbReference type="Proteomes" id="UP001390669"/>
    </source>
</evidence>
<keyword evidence="3" id="KW-1185">Reference proteome</keyword>
<feature type="domain" description="Toxin VasX N-terminal region" evidence="1">
    <location>
        <begin position="7"/>
        <end position="163"/>
    </location>
</feature>
<organism evidence="2 3">
    <name type="scientific">Paraburkholderia guartelaensis</name>
    <dbReference type="NCBI Taxonomy" id="2546446"/>
    <lineage>
        <taxon>Bacteria</taxon>
        <taxon>Pseudomonadati</taxon>
        <taxon>Pseudomonadota</taxon>
        <taxon>Betaproteobacteria</taxon>
        <taxon>Burkholderiales</taxon>
        <taxon>Burkholderiaceae</taxon>
        <taxon>Paraburkholderia</taxon>
    </lineage>
</organism>
<proteinExistence type="predicted"/>
<dbReference type="Proteomes" id="UP001390669">
    <property type="component" value="Unassembled WGS sequence"/>
</dbReference>
<dbReference type="Pfam" id="PF20249">
    <property type="entry name" value="VasX_N"/>
    <property type="match status" value="1"/>
</dbReference>
<dbReference type="InterPro" id="IPR046864">
    <property type="entry name" value="VasX_N"/>
</dbReference>
<sequence length="953" mass="104497">MATNPPCKNCDKGGLPILPVRYTVLPKTIAAKLPGGISGARVTDIALTKHKYGLRILREGWIYLLYEKGARGANYWEAYRVTEDGRLWRQNLPLPAVPVTHPSCAKSSGAAPMDIIAIEQPELCGKVHIAFSGETWTDDIFRLYVQNADLRAKRMQCIEPANWIAGGKYEHAAAATEANINDVIEYMPGFDPKLLQPIKQKISDDAGKHKPEVLKLEVTRYPLHIRQATPDSASKSLIGVMNDIGKKKGAGNYPPMVLALWDAVGNLHELNGFRNDPVSWFNQYADDDTEQALQVAALRDIDTAHRIVQSRQENALDTQEGLAQQAQDASALGSPGSRAALAAQRAKALAGAAPSRVDQINAWYDDMDWMAANNIPGSYQARLIQAGNLSSAGNSQMTNAYTGSYRDSIMNDARRYAAAQPGAHDRNLNEMTAYDWSTYKARLRPNDIDTFRKNYVALQSAVYQLQEDRSGDVGQWVKAPLLLDTLEDCHSPDFCASLTFEIIVSEGLFGLTSTPKGKAVVDSLITQWDPTQQGSLIWRVMAMNQMDARKELGRLLKSAQEKKNTPLDKIGDLVVGVAASTKSLTGYYKKLSTLALETDSKKITPIGTLLKRFEIDKFGMTVGDAIFEKFRVANMADFVGEKIIQTLFLQRAGIPYEDAITLVRKQAVLENLSRIEIIDRVRVARKFLRSPIPQGAPSPTRELYEVWDKTRVEGDGAKQLRLGRIAVVTLLVETVNFLKLLAGAPDKDTRLKLVSSGASLCSSVITIAIVPYQAVLKTSVRSQGWKLTGGALSSVGVLISVWMDVEKAKDERAKGQYDVAYALRLKALLGGLSGTAIFIDAISSAAPLLKKLASRYGTEAVMAAVEAFAERIAVIAGVRAVGMLIGWEATIGLIILQALADWLTPNALESWCSRCAFGTGRETTFRIQDHDVEQYKDAATQSKEFIDAMAKVS</sequence>
<dbReference type="EMBL" id="JAYMRW010000001">
    <property type="protein sequence ID" value="MEM5445929.1"/>
    <property type="molecule type" value="Genomic_DNA"/>
</dbReference>
<protein>
    <submittedName>
        <fullName evidence="2">T6SS effector BTH_I2691 family protein</fullName>
    </submittedName>
</protein>
<name>A0ABU9S4V6_9BURK</name>
<evidence type="ECO:0000259" key="1">
    <source>
        <dbReference type="Pfam" id="PF20249"/>
    </source>
</evidence>
<dbReference type="NCBIfam" id="NF041559">
    <property type="entry name" value="BTH_I2691_fam"/>
    <property type="match status" value="1"/>
</dbReference>
<dbReference type="RefSeq" id="WP_406951021.1">
    <property type="nucleotide sequence ID" value="NZ_JAYMRW010000001.1"/>
</dbReference>
<evidence type="ECO:0000313" key="2">
    <source>
        <dbReference type="EMBL" id="MEM5445929.1"/>
    </source>
</evidence>
<accession>A0ABU9S4V6</accession>
<dbReference type="CDD" id="cd20707">
    <property type="entry name" value="MIX_III"/>
    <property type="match status" value="1"/>
</dbReference>
<reference evidence="2 3" key="1">
    <citation type="submission" date="2024-01" db="EMBL/GenBank/DDBJ databases">
        <title>The diversity of rhizobia nodulating Mimosa spp. in eleven states of Brazil covering several biomes is determined by host plant, location, and edaphic factors.</title>
        <authorList>
            <person name="Rouws L."/>
            <person name="Barauna A."/>
            <person name="Beukes C."/>
            <person name="De Faria S.M."/>
            <person name="Gross E."/>
            <person name="Dos Reis Junior F.B."/>
            <person name="Simon M."/>
            <person name="Maluk M."/>
            <person name="Odee D.W."/>
            <person name="Kenicer G."/>
            <person name="Young J.P.W."/>
            <person name="Reis V.M."/>
            <person name="Zilli J."/>
            <person name="James E.K."/>
        </authorList>
    </citation>
    <scope>NUCLEOTIDE SEQUENCE [LARGE SCALE GENOMIC DNA]</scope>
    <source>
        <strain evidence="2 3">JPY164</strain>
    </source>
</reference>
<comment type="caution">
    <text evidence="2">The sequence shown here is derived from an EMBL/GenBank/DDBJ whole genome shotgun (WGS) entry which is preliminary data.</text>
</comment>
<dbReference type="InterPro" id="IPR048126">
    <property type="entry name" value="Toxin_VasX"/>
</dbReference>
<gene>
    <name evidence="2" type="ORF">VSR33_00235</name>
</gene>